<evidence type="ECO:0000256" key="8">
    <source>
        <dbReference type="ARBA" id="ARBA00022989"/>
    </source>
</evidence>
<organism evidence="12 13">
    <name type="scientific">Geothrix rubra</name>
    <dbReference type="NCBI Taxonomy" id="2927977"/>
    <lineage>
        <taxon>Bacteria</taxon>
        <taxon>Pseudomonadati</taxon>
        <taxon>Acidobacteriota</taxon>
        <taxon>Holophagae</taxon>
        <taxon>Holophagales</taxon>
        <taxon>Holophagaceae</taxon>
        <taxon>Geothrix</taxon>
    </lineage>
</organism>
<keyword evidence="9" id="KW-0472">Membrane</keyword>
<evidence type="ECO:0000256" key="3">
    <source>
        <dbReference type="ARBA" id="ARBA00022448"/>
    </source>
</evidence>
<evidence type="ECO:0000256" key="2">
    <source>
        <dbReference type="ARBA" id="ARBA00006555"/>
    </source>
</evidence>
<keyword evidence="5" id="KW-0997">Cell inner membrane</keyword>
<dbReference type="InterPro" id="IPR037682">
    <property type="entry name" value="TonB_C"/>
</dbReference>
<comment type="similarity">
    <text evidence="2">Belongs to the TonB family.</text>
</comment>
<dbReference type="PANTHER" id="PTHR33446">
    <property type="entry name" value="PROTEIN TONB-RELATED"/>
    <property type="match status" value="1"/>
</dbReference>
<dbReference type="Pfam" id="PF03544">
    <property type="entry name" value="TonB_C"/>
    <property type="match status" value="1"/>
</dbReference>
<dbReference type="PROSITE" id="PS52015">
    <property type="entry name" value="TONB_CTD"/>
    <property type="match status" value="1"/>
</dbReference>
<feature type="compositionally biased region" description="Low complexity" evidence="10">
    <location>
        <begin position="143"/>
        <end position="152"/>
    </location>
</feature>
<dbReference type="Gene3D" id="3.30.1150.10">
    <property type="match status" value="1"/>
</dbReference>
<evidence type="ECO:0000313" key="12">
    <source>
        <dbReference type="EMBL" id="GLH70215.1"/>
    </source>
</evidence>
<dbReference type="SUPFAM" id="SSF74653">
    <property type="entry name" value="TolA/TonB C-terminal domain"/>
    <property type="match status" value="1"/>
</dbReference>
<name>A0ABQ5Q746_9BACT</name>
<sequence length="252" mass="26054">MFQLAPQGVPGSVRPDLPPTLLPHAVAAAAPPRDRLRSLLMAGSVYLALVASAVLLSRAKAALPPTILRTGPPPRVIEVILNPAAPAAVHPPAPAGPATGPILAAQPVSGPALPQVPDPAAIPTGLPTQDLSGLQVPRPTGPAPIGTGPASTSEPPGSSQVRFIDMNMVRVLHQVTPVYPALARMTRVQGAVVLLMTIDESGAPTEVKVLAGHPGLQEAALQAARQWRFEPARVDGRPVPASFRLTLNFRLT</sequence>
<reference evidence="12 13" key="1">
    <citation type="journal article" date="2023" name="Antonie Van Leeuwenhoek">
        <title>Mesoterricola silvestris gen. nov., sp. nov., Mesoterricola sediminis sp. nov., Geothrix oryzae sp. nov., Geothrix edaphica sp. nov., Geothrix rubra sp. nov., and Geothrix limicola sp. nov., six novel members of Acidobacteriota isolated from soils.</title>
        <authorList>
            <person name="Itoh H."/>
            <person name="Sugisawa Y."/>
            <person name="Mise K."/>
            <person name="Xu Z."/>
            <person name="Kuniyasu M."/>
            <person name="Ushijima N."/>
            <person name="Kawano K."/>
            <person name="Kobayashi E."/>
            <person name="Shiratori Y."/>
            <person name="Masuda Y."/>
            <person name="Senoo K."/>
        </authorList>
    </citation>
    <scope>NUCLEOTIDE SEQUENCE [LARGE SCALE GENOMIC DNA]</scope>
    <source>
        <strain evidence="12 13">Red803</strain>
    </source>
</reference>
<evidence type="ECO:0000256" key="7">
    <source>
        <dbReference type="ARBA" id="ARBA00022927"/>
    </source>
</evidence>
<evidence type="ECO:0000256" key="9">
    <source>
        <dbReference type="ARBA" id="ARBA00023136"/>
    </source>
</evidence>
<keyword evidence="4" id="KW-1003">Cell membrane</keyword>
<feature type="domain" description="TonB C-terminal" evidence="11">
    <location>
        <begin position="164"/>
        <end position="252"/>
    </location>
</feature>
<comment type="caution">
    <text evidence="12">The sequence shown here is derived from an EMBL/GenBank/DDBJ whole genome shotgun (WGS) entry which is preliminary data.</text>
</comment>
<keyword evidence="6" id="KW-0812">Transmembrane</keyword>
<gene>
    <name evidence="12" type="ORF">GETHPA_17480</name>
</gene>
<evidence type="ECO:0000256" key="10">
    <source>
        <dbReference type="SAM" id="MobiDB-lite"/>
    </source>
</evidence>
<keyword evidence="8" id="KW-1133">Transmembrane helix</keyword>
<protein>
    <recommendedName>
        <fullName evidence="11">TonB C-terminal domain-containing protein</fullName>
    </recommendedName>
</protein>
<feature type="region of interest" description="Disordered" evidence="10">
    <location>
        <begin position="118"/>
        <end position="160"/>
    </location>
</feature>
<comment type="subcellular location">
    <subcellularLocation>
        <location evidence="1">Cell inner membrane</location>
        <topology evidence="1">Single-pass membrane protein</topology>
        <orientation evidence="1">Periplasmic side</orientation>
    </subcellularLocation>
</comment>
<dbReference type="NCBIfam" id="TIGR01352">
    <property type="entry name" value="tonB_Cterm"/>
    <property type="match status" value="1"/>
</dbReference>
<dbReference type="InterPro" id="IPR006260">
    <property type="entry name" value="TonB/TolA_C"/>
</dbReference>
<evidence type="ECO:0000313" key="13">
    <source>
        <dbReference type="Proteomes" id="UP001165089"/>
    </source>
</evidence>
<dbReference type="InterPro" id="IPR051045">
    <property type="entry name" value="TonB-dependent_transducer"/>
</dbReference>
<keyword evidence="13" id="KW-1185">Reference proteome</keyword>
<evidence type="ECO:0000259" key="11">
    <source>
        <dbReference type="PROSITE" id="PS52015"/>
    </source>
</evidence>
<dbReference type="Proteomes" id="UP001165089">
    <property type="component" value="Unassembled WGS sequence"/>
</dbReference>
<keyword evidence="3" id="KW-0813">Transport</keyword>
<evidence type="ECO:0000256" key="4">
    <source>
        <dbReference type="ARBA" id="ARBA00022475"/>
    </source>
</evidence>
<accession>A0ABQ5Q746</accession>
<evidence type="ECO:0000256" key="6">
    <source>
        <dbReference type="ARBA" id="ARBA00022692"/>
    </source>
</evidence>
<dbReference type="EMBL" id="BSDD01000003">
    <property type="protein sequence ID" value="GLH70215.1"/>
    <property type="molecule type" value="Genomic_DNA"/>
</dbReference>
<dbReference type="RefSeq" id="WP_285724725.1">
    <property type="nucleotide sequence ID" value="NZ_BSDD01000003.1"/>
</dbReference>
<evidence type="ECO:0000256" key="5">
    <source>
        <dbReference type="ARBA" id="ARBA00022519"/>
    </source>
</evidence>
<keyword evidence="7" id="KW-0653">Protein transport</keyword>
<proteinExistence type="inferred from homology"/>
<evidence type="ECO:0000256" key="1">
    <source>
        <dbReference type="ARBA" id="ARBA00004383"/>
    </source>
</evidence>